<dbReference type="AlphaFoldDB" id="A0A1L7WLI4"/>
<organism evidence="1 2">
    <name type="scientific">Phialocephala subalpina</name>
    <dbReference type="NCBI Taxonomy" id="576137"/>
    <lineage>
        <taxon>Eukaryota</taxon>
        <taxon>Fungi</taxon>
        <taxon>Dikarya</taxon>
        <taxon>Ascomycota</taxon>
        <taxon>Pezizomycotina</taxon>
        <taxon>Leotiomycetes</taxon>
        <taxon>Helotiales</taxon>
        <taxon>Mollisiaceae</taxon>
        <taxon>Phialocephala</taxon>
        <taxon>Phialocephala fortinii species complex</taxon>
    </lineage>
</organism>
<evidence type="ECO:0000313" key="1">
    <source>
        <dbReference type="EMBL" id="CZR53625.1"/>
    </source>
</evidence>
<dbReference type="EMBL" id="FJOG01000004">
    <property type="protein sequence ID" value="CZR53625.1"/>
    <property type="molecule type" value="Genomic_DNA"/>
</dbReference>
<evidence type="ECO:0000313" key="2">
    <source>
        <dbReference type="Proteomes" id="UP000184330"/>
    </source>
</evidence>
<dbReference type="Proteomes" id="UP000184330">
    <property type="component" value="Unassembled WGS sequence"/>
</dbReference>
<sequence>MVGQAKQEWEQVGVEKVELLYHIDVSPQGDCSIRDSFLAVPNWENAFSSKAISGRIRISGTEISHRAYMGTRAKGFIISINDNTRRRVPSPNKYSLLAAASNDNFKVIPDRIFRAASTLFMMPHPQEYQSITIRQSSIHSSFERLPPELQLQILERLQIHDADRQIHIPHLIRLWEPHIQLAALAAPDLET</sequence>
<reference evidence="1 2" key="1">
    <citation type="submission" date="2016-03" db="EMBL/GenBank/DDBJ databases">
        <authorList>
            <person name="Ploux O."/>
        </authorList>
    </citation>
    <scope>NUCLEOTIDE SEQUENCE [LARGE SCALE GENOMIC DNA]</scope>
    <source>
        <strain evidence="1 2">UAMH 11012</strain>
    </source>
</reference>
<name>A0A1L7WLI4_9HELO</name>
<keyword evidence="2" id="KW-1185">Reference proteome</keyword>
<gene>
    <name evidence="1" type="ORF">PAC_03505</name>
</gene>
<protein>
    <submittedName>
        <fullName evidence="1">Uncharacterized protein</fullName>
    </submittedName>
</protein>
<proteinExistence type="predicted"/>
<accession>A0A1L7WLI4</accession>